<dbReference type="InterPro" id="IPR004360">
    <property type="entry name" value="Glyas_Fos-R_dOase_dom"/>
</dbReference>
<dbReference type="STRING" id="320778.ABT57_08665"/>
<dbReference type="Pfam" id="PF00903">
    <property type="entry name" value="Glyoxalase"/>
    <property type="match status" value="1"/>
</dbReference>
<comment type="caution">
    <text evidence="2">The sequence shown here is derived from an EMBL/GenBank/DDBJ whole genome shotgun (WGS) entry which is preliminary data.</text>
</comment>
<reference evidence="2 3" key="1">
    <citation type="submission" date="2015-05" db="EMBL/GenBank/DDBJ databases">
        <title>Photobacterium galathea sp. nov.</title>
        <authorList>
            <person name="Machado H."/>
            <person name="Gram L."/>
        </authorList>
    </citation>
    <scope>NUCLEOTIDE SEQUENCE [LARGE SCALE GENOMIC DNA]</scope>
    <source>
        <strain evidence="2 3">DSM 22954</strain>
    </source>
</reference>
<sequence>MSNAFEQHGAFSWSELLTDEPEKAVEFYTKVIGWEAEAMSMPEGTYYVLKANGQPVGGIMGKPDGYQDIPNHWGTYITVADVDETLASITAAGGSAVYEPMEVPGVGRMCAVRDPQGAVVSIITYEARDCE</sequence>
<protein>
    <recommendedName>
        <fullName evidence="1">VOC domain-containing protein</fullName>
    </recommendedName>
</protein>
<dbReference type="InterPro" id="IPR029068">
    <property type="entry name" value="Glyas_Bleomycin-R_OHBP_Dase"/>
</dbReference>
<dbReference type="Gene3D" id="3.10.180.10">
    <property type="entry name" value="2,3-Dihydroxybiphenyl 1,2-Dioxygenase, domain 1"/>
    <property type="match status" value="1"/>
</dbReference>
<evidence type="ECO:0000313" key="2">
    <source>
        <dbReference type="EMBL" id="KLV10582.1"/>
    </source>
</evidence>
<dbReference type="InterPro" id="IPR052164">
    <property type="entry name" value="Anthracycline_SecMetBiosynth"/>
</dbReference>
<name>A0A0J1K899_9GAMM</name>
<feature type="domain" description="VOC" evidence="1">
    <location>
        <begin position="10"/>
        <end position="125"/>
    </location>
</feature>
<proteinExistence type="predicted"/>
<evidence type="ECO:0000313" key="3">
    <source>
        <dbReference type="Proteomes" id="UP000035909"/>
    </source>
</evidence>
<dbReference type="AlphaFoldDB" id="A0A0J1K899"/>
<dbReference type="PROSITE" id="PS51819">
    <property type="entry name" value="VOC"/>
    <property type="match status" value="1"/>
</dbReference>
<dbReference type="Proteomes" id="UP000035909">
    <property type="component" value="Unassembled WGS sequence"/>
</dbReference>
<dbReference type="InterPro" id="IPR037523">
    <property type="entry name" value="VOC_core"/>
</dbReference>
<dbReference type="RefSeq" id="WP_047884747.1">
    <property type="nucleotide sequence ID" value="NZ_CP071326.1"/>
</dbReference>
<dbReference type="PATRIC" id="fig|320778.3.peg.1878"/>
<accession>A0A0J1K899</accession>
<dbReference type="PANTHER" id="PTHR33993:SF14">
    <property type="entry name" value="GB|AAF24581.1"/>
    <property type="match status" value="1"/>
</dbReference>
<gene>
    <name evidence="2" type="ORF">ABT57_08665</name>
</gene>
<dbReference type="PANTHER" id="PTHR33993">
    <property type="entry name" value="GLYOXALASE-RELATED"/>
    <property type="match status" value="1"/>
</dbReference>
<organism evidence="2 3">
    <name type="scientific">Photobacterium ganghwense</name>
    <dbReference type="NCBI Taxonomy" id="320778"/>
    <lineage>
        <taxon>Bacteria</taxon>
        <taxon>Pseudomonadati</taxon>
        <taxon>Pseudomonadota</taxon>
        <taxon>Gammaproteobacteria</taxon>
        <taxon>Vibrionales</taxon>
        <taxon>Vibrionaceae</taxon>
        <taxon>Photobacterium</taxon>
    </lineage>
</organism>
<keyword evidence="3" id="KW-1185">Reference proteome</keyword>
<dbReference type="CDD" id="cd07247">
    <property type="entry name" value="SgaA_N_like"/>
    <property type="match status" value="1"/>
</dbReference>
<dbReference type="SUPFAM" id="SSF54593">
    <property type="entry name" value="Glyoxalase/Bleomycin resistance protein/Dihydroxybiphenyl dioxygenase"/>
    <property type="match status" value="1"/>
</dbReference>
<evidence type="ECO:0000259" key="1">
    <source>
        <dbReference type="PROSITE" id="PS51819"/>
    </source>
</evidence>
<dbReference type="OrthoDB" id="9793039at2"/>
<dbReference type="EMBL" id="LDOU01000006">
    <property type="protein sequence ID" value="KLV10582.1"/>
    <property type="molecule type" value="Genomic_DNA"/>
</dbReference>